<dbReference type="InterPro" id="IPR027417">
    <property type="entry name" value="P-loop_NTPase"/>
</dbReference>
<organism evidence="4 5">
    <name type="scientific">Duncaniella freteri</name>
    <dbReference type="NCBI Taxonomy" id="2530391"/>
    <lineage>
        <taxon>Bacteria</taxon>
        <taxon>Pseudomonadati</taxon>
        <taxon>Bacteroidota</taxon>
        <taxon>Bacteroidia</taxon>
        <taxon>Bacteroidales</taxon>
        <taxon>Muribaculaceae</taxon>
        <taxon>Duncaniella</taxon>
    </lineage>
</organism>
<feature type="domain" description="Zeta toxin" evidence="3">
    <location>
        <begin position="2"/>
        <end position="149"/>
    </location>
</feature>
<dbReference type="Gene3D" id="3.40.50.300">
    <property type="entry name" value="P-loop containing nucleotide triphosphate hydrolases"/>
    <property type="match status" value="1"/>
</dbReference>
<dbReference type="GO" id="GO:0016301">
    <property type="term" value="F:kinase activity"/>
    <property type="evidence" value="ECO:0007669"/>
    <property type="project" value="InterPro"/>
</dbReference>
<sequence length="184" mass="20947">MQPRLYIIAGCNGAGKTTASYSMLPDILQCREFVNADEIARGLSPFRPEQMAILAGKLMLQRIEALLDANETFAVETTLATKSYTMLIKKARQLGYSIVLIFFWLSSPEQAIQRVAKRVSEGGHHIPTDVIRRRYRNGIENLRSIYMPIVDTWILIDNSNIKQRIIATNQETFDLLSLEKIMNQ</sequence>
<dbReference type="SUPFAM" id="SSF52540">
    <property type="entry name" value="P-loop containing nucleoside triphosphate hydrolases"/>
    <property type="match status" value="1"/>
</dbReference>
<dbReference type="PANTHER" id="PTHR39206:SF1">
    <property type="entry name" value="SLL8004 PROTEIN"/>
    <property type="match status" value="1"/>
</dbReference>
<accession>A0A4Z0V930</accession>
<comment type="caution">
    <text evidence="4">The sequence shown here is derived from an EMBL/GenBank/DDBJ whole genome shotgun (WGS) entry which is preliminary data.</text>
</comment>
<evidence type="ECO:0000256" key="2">
    <source>
        <dbReference type="ARBA" id="ARBA00022840"/>
    </source>
</evidence>
<keyword evidence="5" id="KW-1185">Reference proteome</keyword>
<dbReference type="GO" id="GO:0005524">
    <property type="term" value="F:ATP binding"/>
    <property type="evidence" value="ECO:0007669"/>
    <property type="project" value="UniProtKB-KW"/>
</dbReference>
<evidence type="ECO:0000313" key="5">
    <source>
        <dbReference type="Proteomes" id="UP000297635"/>
    </source>
</evidence>
<evidence type="ECO:0000313" key="4">
    <source>
        <dbReference type="EMBL" id="TGG39908.1"/>
    </source>
</evidence>
<dbReference type="EMBL" id="SJSA01000001">
    <property type="protein sequence ID" value="TGG39908.1"/>
    <property type="molecule type" value="Genomic_DNA"/>
</dbReference>
<reference evidence="4 5" key="1">
    <citation type="submission" date="2019-02" db="EMBL/GenBank/DDBJ databases">
        <title>Isolation and identification of novel species under the genus Muribaculum.</title>
        <authorList>
            <person name="Miyake S."/>
            <person name="Ding Y."/>
            <person name="Low A."/>
            <person name="Soh M."/>
            <person name="Seedorf H."/>
        </authorList>
    </citation>
    <scope>NUCLEOTIDE SEQUENCE [LARGE SCALE GENOMIC DNA]</scope>
    <source>
        <strain evidence="4 5">TLL-A3</strain>
    </source>
</reference>
<keyword evidence="1" id="KW-0547">Nucleotide-binding</keyword>
<evidence type="ECO:0000259" key="3">
    <source>
        <dbReference type="Pfam" id="PF06414"/>
    </source>
</evidence>
<evidence type="ECO:0000256" key="1">
    <source>
        <dbReference type="ARBA" id="ARBA00022741"/>
    </source>
</evidence>
<dbReference type="PANTHER" id="PTHR39206">
    <property type="entry name" value="SLL8004 PROTEIN"/>
    <property type="match status" value="1"/>
</dbReference>
<dbReference type="AlphaFoldDB" id="A0A4Z0V930"/>
<gene>
    <name evidence="4" type="ORF">EZ315_04025</name>
</gene>
<dbReference type="InterPro" id="IPR010488">
    <property type="entry name" value="Zeta_toxin_domain"/>
</dbReference>
<protein>
    <submittedName>
        <fullName evidence="4">Zeta toxin</fullName>
    </submittedName>
</protein>
<name>A0A4Z0V930_9BACT</name>
<dbReference type="Pfam" id="PF06414">
    <property type="entry name" value="Zeta_toxin"/>
    <property type="match status" value="1"/>
</dbReference>
<dbReference type="Proteomes" id="UP000297635">
    <property type="component" value="Unassembled WGS sequence"/>
</dbReference>
<keyword evidence="2" id="KW-0067">ATP-binding</keyword>
<dbReference type="RefSeq" id="WP_135470824.1">
    <property type="nucleotide sequence ID" value="NZ_CASGTF010000061.1"/>
</dbReference>
<proteinExistence type="predicted"/>
<dbReference type="GeneID" id="82148948"/>